<protein>
    <submittedName>
        <fullName evidence="1">Uncharacterized protein</fullName>
    </submittedName>
</protein>
<proteinExistence type="predicted"/>
<dbReference type="Proteomes" id="UP000501387">
    <property type="component" value="Chromosome"/>
</dbReference>
<organism evidence="1 2">
    <name type="scientific">Leucobacter insecticola</name>
    <dbReference type="NCBI Taxonomy" id="2714934"/>
    <lineage>
        <taxon>Bacteria</taxon>
        <taxon>Bacillati</taxon>
        <taxon>Actinomycetota</taxon>
        <taxon>Actinomycetes</taxon>
        <taxon>Micrococcales</taxon>
        <taxon>Microbacteriaceae</taxon>
        <taxon>Leucobacter</taxon>
    </lineage>
</organism>
<dbReference type="EMBL" id="CP049934">
    <property type="protein sequence ID" value="QIM16716.1"/>
    <property type="molecule type" value="Genomic_DNA"/>
</dbReference>
<accession>A0A6G8FJU8</accession>
<keyword evidence="2" id="KW-1185">Reference proteome</keyword>
<name>A0A6G8FJU8_9MICO</name>
<sequence length="61" mass="6800">MTCPDRDRGPRQRTIWPRSSAAALFVTFLARNGILRNDADLPRITNNTLAAITLTAHPEPQ</sequence>
<dbReference type="AlphaFoldDB" id="A0A6G8FJU8"/>
<gene>
    <name evidence="1" type="ORF">G7067_10380</name>
</gene>
<evidence type="ECO:0000313" key="1">
    <source>
        <dbReference type="EMBL" id="QIM16716.1"/>
    </source>
</evidence>
<dbReference type="RefSeq" id="WP_166324023.1">
    <property type="nucleotide sequence ID" value="NZ_CP049934.1"/>
</dbReference>
<reference evidence="1 2" key="1">
    <citation type="submission" date="2020-03" db="EMBL/GenBank/DDBJ databases">
        <title>Leucobacter sp. nov., isolated from beetles.</title>
        <authorList>
            <person name="Hyun D.-W."/>
            <person name="Bae J.-W."/>
        </authorList>
    </citation>
    <scope>NUCLEOTIDE SEQUENCE [LARGE SCALE GENOMIC DNA]</scope>
    <source>
        <strain evidence="1 2">HDW9B</strain>
    </source>
</reference>
<evidence type="ECO:0000313" key="2">
    <source>
        <dbReference type="Proteomes" id="UP000501387"/>
    </source>
</evidence>
<dbReference type="KEGG" id="lins:G7067_10380"/>